<dbReference type="Gene3D" id="3.30.565.10">
    <property type="entry name" value="Histidine kinase-like ATPase, C-terminal domain"/>
    <property type="match status" value="1"/>
</dbReference>
<dbReference type="Pfam" id="PF02518">
    <property type="entry name" value="HATPase_c"/>
    <property type="match status" value="1"/>
</dbReference>
<sequence length="969" mass="102847">MFLGLLARLDGESRARLLAEAFERSAIAKAVATTAGELVEVNNAFCGLTGYRRDELVGRPIAMLLPRDEPFDGFGDLECERRIVRRDGTRGWILTRVLPVRGSGYVVLESVESDEHHDLTDRVARSVDEARGLRTTIAIQREIAAAAGDRELLVTLAAERALQVLPTGDGAAVHLLDATGEAIPIVAAAGYAPPWDARREVTLTGTMVGLAVATRSTLRCDDTATDPRALAEAGRADDVRSVVIAPLLRPDGPIGVLTVIAREAHAFGEADEQQLTLLADAVAGALRHAEHTERNRELLFEATEANAALARQRAAALAAVQRLEQSEGRFAEVFDHSPLAKVVLGLRGADYGRILLANPAFSELIGSEPAAIPGVPLGDLVAMPRPDYDAALASLAAGERHRSTREVVLRRRDGAQVNVAAHTSVISDQAGPAAAVVQLLDVTRERAAALALARSEEQFRTAFSGSPLGLVLCDEDDVFRQANPAAADLIGRSAGELAGLRYTDVTDPGDLATAADARTGLRTGGQVRYDQRILRPDGRIVWARVTLSLVPGPAGEPWRLMQLEDIAAERAAAMAAEREHRRLQHTLSVQRELIAVAADRDAALHVVAERAVELFPAADGAAVELAEDAYLVYAATAGTLAGALGTRVRIDASLSGAAMTADATAHCRNAARDPRVDREACARLGIAAMLVVPLHADDSVIGVLKVSSRHPDVFDEADEQQLALLAEALASALRHADDAAALAARNAELEEADRLKRDLIGMLGHELGNPLAAILGYTEIASDTWSTLSEGMRTKVVDGITRQARRLDAIVQEVLTMVRSEAGNLHARRAPTPLRAQIALALADTGADGTPVAGPDATALVDAGQLQQILTNLLSNAAKYGGGPTAVRITPDGERVRIAVEDRGPGVPPEFRDRLFERLARADRDAAKVRGTGLGLYIVRNLARANGADVHYTPNPDGGSVFVVDLEAA</sequence>
<dbReference type="InterPro" id="IPR035965">
    <property type="entry name" value="PAS-like_dom_sf"/>
</dbReference>
<comment type="subcellular location">
    <subcellularLocation>
        <location evidence="2">Cell membrane</location>
    </subcellularLocation>
</comment>
<dbReference type="Proteomes" id="UP001589608">
    <property type="component" value="Unassembled WGS sequence"/>
</dbReference>
<evidence type="ECO:0000259" key="8">
    <source>
        <dbReference type="PROSITE" id="PS50112"/>
    </source>
</evidence>
<evidence type="ECO:0000256" key="2">
    <source>
        <dbReference type="ARBA" id="ARBA00004236"/>
    </source>
</evidence>
<dbReference type="SUPFAM" id="SSF55781">
    <property type="entry name" value="GAF domain-like"/>
    <property type="match status" value="2"/>
</dbReference>
<name>A0ABV5M1K1_9ACTN</name>
<dbReference type="CDD" id="cd00130">
    <property type="entry name" value="PAS"/>
    <property type="match status" value="3"/>
</dbReference>
<evidence type="ECO:0000313" key="9">
    <source>
        <dbReference type="EMBL" id="MFB9442732.1"/>
    </source>
</evidence>
<dbReference type="Pfam" id="PF13185">
    <property type="entry name" value="GAF_2"/>
    <property type="match status" value="2"/>
</dbReference>
<organism evidence="9 10">
    <name type="scientific">Dactylosporangium vinaceum</name>
    <dbReference type="NCBI Taxonomy" id="53362"/>
    <lineage>
        <taxon>Bacteria</taxon>
        <taxon>Bacillati</taxon>
        <taxon>Actinomycetota</taxon>
        <taxon>Actinomycetes</taxon>
        <taxon>Micromonosporales</taxon>
        <taxon>Micromonosporaceae</taxon>
        <taxon>Dactylosporangium</taxon>
    </lineage>
</organism>
<dbReference type="InterPro" id="IPR000014">
    <property type="entry name" value="PAS"/>
</dbReference>
<dbReference type="InterPro" id="IPR052023">
    <property type="entry name" value="Histidine_kinase_KdpD"/>
</dbReference>
<dbReference type="SUPFAM" id="SSF55874">
    <property type="entry name" value="ATPase domain of HSP90 chaperone/DNA topoisomerase II/histidine kinase"/>
    <property type="match status" value="1"/>
</dbReference>
<accession>A0ABV5M1K1</accession>
<keyword evidence="6" id="KW-0902">Two-component regulatory system</keyword>
<comment type="caution">
    <text evidence="9">The sequence shown here is derived from an EMBL/GenBank/DDBJ whole genome shotgun (WGS) entry which is preliminary data.</text>
</comment>
<keyword evidence="10" id="KW-1185">Reference proteome</keyword>
<keyword evidence="5" id="KW-0418">Kinase</keyword>
<dbReference type="SMART" id="SM00065">
    <property type="entry name" value="GAF"/>
    <property type="match status" value="2"/>
</dbReference>
<protein>
    <recommendedName>
        <fullName evidence="3">histidine kinase</fullName>
        <ecNumber evidence="3">2.7.13.3</ecNumber>
    </recommendedName>
</protein>
<dbReference type="InterPro" id="IPR003018">
    <property type="entry name" value="GAF"/>
</dbReference>
<evidence type="ECO:0000256" key="3">
    <source>
        <dbReference type="ARBA" id="ARBA00012438"/>
    </source>
</evidence>
<evidence type="ECO:0000256" key="1">
    <source>
        <dbReference type="ARBA" id="ARBA00000085"/>
    </source>
</evidence>
<dbReference type="PROSITE" id="PS50112">
    <property type="entry name" value="PAS"/>
    <property type="match status" value="2"/>
</dbReference>
<evidence type="ECO:0000256" key="4">
    <source>
        <dbReference type="ARBA" id="ARBA00022553"/>
    </source>
</evidence>
<gene>
    <name evidence="9" type="ORF">ACFFTR_06500</name>
</gene>
<dbReference type="Pfam" id="PF08448">
    <property type="entry name" value="PAS_4"/>
    <property type="match status" value="1"/>
</dbReference>
<dbReference type="InterPro" id="IPR001610">
    <property type="entry name" value="PAC"/>
</dbReference>
<dbReference type="Pfam" id="PF13426">
    <property type="entry name" value="PAS_9"/>
    <property type="match status" value="2"/>
</dbReference>
<dbReference type="EMBL" id="JBHMCA010000018">
    <property type="protein sequence ID" value="MFB9442732.1"/>
    <property type="molecule type" value="Genomic_DNA"/>
</dbReference>
<dbReference type="NCBIfam" id="TIGR00229">
    <property type="entry name" value="sensory_box"/>
    <property type="match status" value="3"/>
</dbReference>
<proteinExistence type="predicted"/>
<dbReference type="InterPro" id="IPR029016">
    <property type="entry name" value="GAF-like_dom_sf"/>
</dbReference>
<evidence type="ECO:0000313" key="10">
    <source>
        <dbReference type="Proteomes" id="UP001589608"/>
    </source>
</evidence>
<dbReference type="RefSeq" id="WP_223103044.1">
    <property type="nucleotide sequence ID" value="NZ_CP061913.1"/>
</dbReference>
<dbReference type="CDD" id="cd00082">
    <property type="entry name" value="HisKA"/>
    <property type="match status" value="1"/>
</dbReference>
<dbReference type="InterPro" id="IPR003594">
    <property type="entry name" value="HATPase_dom"/>
</dbReference>
<feature type="domain" description="PAS" evidence="8">
    <location>
        <begin position="14"/>
        <end position="68"/>
    </location>
</feature>
<dbReference type="SMART" id="SM00387">
    <property type="entry name" value="HATPase_c"/>
    <property type="match status" value="1"/>
</dbReference>
<dbReference type="Gene3D" id="3.30.450.40">
    <property type="match status" value="2"/>
</dbReference>
<dbReference type="InterPro" id="IPR036097">
    <property type="entry name" value="HisK_dim/P_sf"/>
</dbReference>
<keyword evidence="4" id="KW-0597">Phosphoprotein</keyword>
<evidence type="ECO:0000256" key="6">
    <source>
        <dbReference type="ARBA" id="ARBA00023012"/>
    </source>
</evidence>
<reference evidence="9 10" key="1">
    <citation type="submission" date="2024-09" db="EMBL/GenBank/DDBJ databases">
        <authorList>
            <person name="Sun Q."/>
            <person name="Mori K."/>
        </authorList>
    </citation>
    <scope>NUCLEOTIDE SEQUENCE [LARGE SCALE GENOMIC DNA]</scope>
    <source>
        <strain evidence="9 10">JCM 3307</strain>
    </source>
</reference>
<feature type="domain" description="Histidine kinase" evidence="7">
    <location>
        <begin position="762"/>
        <end position="969"/>
    </location>
</feature>
<dbReference type="InterPro" id="IPR003661">
    <property type="entry name" value="HisK_dim/P_dom"/>
</dbReference>
<dbReference type="InterPro" id="IPR005467">
    <property type="entry name" value="His_kinase_dom"/>
</dbReference>
<dbReference type="InterPro" id="IPR036890">
    <property type="entry name" value="HATPase_C_sf"/>
</dbReference>
<dbReference type="EC" id="2.7.13.3" evidence="3"/>
<feature type="domain" description="PAS" evidence="8">
    <location>
        <begin position="455"/>
        <end position="510"/>
    </location>
</feature>
<dbReference type="SMART" id="SM00091">
    <property type="entry name" value="PAS"/>
    <property type="match status" value="3"/>
</dbReference>
<keyword evidence="5" id="KW-0808">Transferase</keyword>
<dbReference type="SUPFAM" id="SSF55785">
    <property type="entry name" value="PYP-like sensor domain (PAS domain)"/>
    <property type="match status" value="3"/>
</dbReference>
<dbReference type="PRINTS" id="PR00344">
    <property type="entry name" value="BCTRLSENSOR"/>
</dbReference>
<dbReference type="PANTHER" id="PTHR45569">
    <property type="entry name" value="SENSOR PROTEIN KDPD"/>
    <property type="match status" value="1"/>
</dbReference>
<dbReference type="InterPro" id="IPR013656">
    <property type="entry name" value="PAS_4"/>
</dbReference>
<dbReference type="SMART" id="SM00388">
    <property type="entry name" value="HisKA"/>
    <property type="match status" value="1"/>
</dbReference>
<dbReference type="Gene3D" id="1.10.287.130">
    <property type="match status" value="1"/>
</dbReference>
<dbReference type="Pfam" id="PF00512">
    <property type="entry name" value="HisKA"/>
    <property type="match status" value="1"/>
</dbReference>
<dbReference type="CDD" id="cd00075">
    <property type="entry name" value="HATPase"/>
    <property type="match status" value="1"/>
</dbReference>
<dbReference type="PROSITE" id="PS50109">
    <property type="entry name" value="HIS_KIN"/>
    <property type="match status" value="1"/>
</dbReference>
<dbReference type="Gene3D" id="3.30.450.20">
    <property type="entry name" value="PAS domain"/>
    <property type="match status" value="3"/>
</dbReference>
<dbReference type="InterPro" id="IPR004358">
    <property type="entry name" value="Sig_transdc_His_kin-like_C"/>
</dbReference>
<dbReference type="SUPFAM" id="SSF47384">
    <property type="entry name" value="Homodimeric domain of signal transducing histidine kinase"/>
    <property type="match status" value="1"/>
</dbReference>
<dbReference type="PANTHER" id="PTHR45569:SF1">
    <property type="entry name" value="SENSOR PROTEIN KDPD"/>
    <property type="match status" value="1"/>
</dbReference>
<dbReference type="SMART" id="SM00086">
    <property type="entry name" value="PAC"/>
    <property type="match status" value="3"/>
</dbReference>
<comment type="catalytic activity">
    <reaction evidence="1">
        <text>ATP + protein L-histidine = ADP + protein N-phospho-L-histidine.</text>
        <dbReference type="EC" id="2.7.13.3"/>
    </reaction>
</comment>
<evidence type="ECO:0000259" key="7">
    <source>
        <dbReference type="PROSITE" id="PS50109"/>
    </source>
</evidence>
<evidence type="ECO:0000256" key="5">
    <source>
        <dbReference type="ARBA" id="ARBA00022777"/>
    </source>
</evidence>